<reference evidence="11" key="1">
    <citation type="submission" date="2020-05" db="EMBL/GenBank/DDBJ databases">
        <authorList>
            <person name="Chiriac C."/>
            <person name="Salcher M."/>
            <person name="Ghai R."/>
            <person name="Kavagutti S V."/>
        </authorList>
    </citation>
    <scope>NUCLEOTIDE SEQUENCE</scope>
</reference>
<evidence type="ECO:0000256" key="3">
    <source>
        <dbReference type="ARBA" id="ARBA00022448"/>
    </source>
</evidence>
<evidence type="ECO:0000256" key="5">
    <source>
        <dbReference type="ARBA" id="ARBA00022592"/>
    </source>
</evidence>
<feature type="transmembrane region" description="Helical" evidence="9">
    <location>
        <begin position="25"/>
        <end position="44"/>
    </location>
</feature>
<dbReference type="GO" id="GO:0005315">
    <property type="term" value="F:phosphate transmembrane transporter activity"/>
    <property type="evidence" value="ECO:0007669"/>
    <property type="project" value="InterPro"/>
</dbReference>
<evidence type="ECO:0000256" key="8">
    <source>
        <dbReference type="ARBA" id="ARBA00023136"/>
    </source>
</evidence>
<dbReference type="InterPro" id="IPR000515">
    <property type="entry name" value="MetI-like"/>
</dbReference>
<keyword evidence="5" id="KW-0592">Phosphate transport</keyword>
<feature type="transmembrane region" description="Helical" evidence="9">
    <location>
        <begin position="325"/>
        <end position="347"/>
    </location>
</feature>
<feature type="transmembrane region" description="Helical" evidence="9">
    <location>
        <begin position="254"/>
        <end position="275"/>
    </location>
</feature>
<evidence type="ECO:0000256" key="4">
    <source>
        <dbReference type="ARBA" id="ARBA00022475"/>
    </source>
</evidence>
<keyword evidence="6 9" id="KW-0812">Transmembrane</keyword>
<protein>
    <submittedName>
        <fullName evidence="11">Unannotated protein</fullName>
    </submittedName>
</protein>
<dbReference type="Pfam" id="PF00528">
    <property type="entry name" value="BPD_transp_1"/>
    <property type="match status" value="1"/>
</dbReference>
<dbReference type="PANTHER" id="PTHR42922">
    <property type="entry name" value="PHOSPHATE TRANSPORT SYSTEM PERMEASE PROTEIN PSTA"/>
    <property type="match status" value="1"/>
</dbReference>
<proteinExistence type="inferred from homology"/>
<feature type="domain" description="ABC transmembrane type-1" evidence="10">
    <location>
        <begin position="138"/>
        <end position="343"/>
    </location>
</feature>
<evidence type="ECO:0000256" key="1">
    <source>
        <dbReference type="ARBA" id="ARBA00004651"/>
    </source>
</evidence>
<comment type="similarity">
    <text evidence="2">Belongs to the binding-protein-dependent transport system permease family. CysTW subfamily.</text>
</comment>
<keyword evidence="7 9" id="KW-1133">Transmembrane helix</keyword>
<evidence type="ECO:0000259" key="10">
    <source>
        <dbReference type="PROSITE" id="PS50928"/>
    </source>
</evidence>
<keyword evidence="8 9" id="KW-0472">Membrane</keyword>
<dbReference type="AlphaFoldDB" id="A0A6J6VYN7"/>
<sequence length="353" mass="37428">MAILDRTISDDELHNLLSQRKLPRWTTLATCATAIAGSALLSFISPVSGVAGTAVFAFLLFIVLQTGLSFAVEGRRYAIDRLATTLLLSALTAALVPLVSILLTVLVRGLNAFSANFLTSTMRNVSPRRPGGGILHALIGTLEQVAIAAAIGIPLGILAAVYLVEYGNRSRLARTISFFVDVMTGIPSIVAGLFVYTGFILTLGLQRSGLAAGISLSILMIPVVVRSTEEMLRLVPRDLREASYALGVPKYRTILRVVIPSASTGIITGAMLAVARVTGETAPLLLTTFLTQSINTNPFNGPQASLPTYVWDQIGSGTTASIDRAWAGALTLILLVMILNLSARLIARASRVK</sequence>
<dbReference type="GO" id="GO:0005886">
    <property type="term" value="C:plasma membrane"/>
    <property type="evidence" value="ECO:0007669"/>
    <property type="project" value="UniProtKB-SubCell"/>
</dbReference>
<dbReference type="InterPro" id="IPR005672">
    <property type="entry name" value="Phosphate_PstA"/>
</dbReference>
<dbReference type="SUPFAM" id="SSF161098">
    <property type="entry name" value="MetI-like"/>
    <property type="match status" value="1"/>
</dbReference>
<accession>A0A6J6VYN7</accession>
<dbReference type="EMBL" id="CAEZZX010000079">
    <property type="protein sequence ID" value="CAB4777711.1"/>
    <property type="molecule type" value="Genomic_DNA"/>
</dbReference>
<evidence type="ECO:0000256" key="6">
    <source>
        <dbReference type="ARBA" id="ARBA00022692"/>
    </source>
</evidence>
<dbReference type="GO" id="GO:0035435">
    <property type="term" value="P:phosphate ion transmembrane transport"/>
    <property type="evidence" value="ECO:0007669"/>
    <property type="project" value="InterPro"/>
</dbReference>
<feature type="transmembrane region" description="Helical" evidence="9">
    <location>
        <begin position="50"/>
        <end position="72"/>
    </location>
</feature>
<keyword evidence="3" id="KW-0813">Transport</keyword>
<name>A0A6J6VYN7_9ZZZZ</name>
<gene>
    <name evidence="11" type="ORF">UFOPK2938_00506</name>
</gene>
<dbReference type="Gene3D" id="1.10.3720.10">
    <property type="entry name" value="MetI-like"/>
    <property type="match status" value="1"/>
</dbReference>
<dbReference type="InterPro" id="IPR035906">
    <property type="entry name" value="MetI-like_sf"/>
</dbReference>
<evidence type="ECO:0000256" key="7">
    <source>
        <dbReference type="ARBA" id="ARBA00022989"/>
    </source>
</evidence>
<feature type="transmembrane region" description="Helical" evidence="9">
    <location>
        <begin position="84"/>
        <end position="107"/>
    </location>
</feature>
<dbReference type="PROSITE" id="PS50928">
    <property type="entry name" value="ABC_TM1"/>
    <property type="match status" value="1"/>
</dbReference>
<evidence type="ECO:0000256" key="9">
    <source>
        <dbReference type="SAM" id="Phobius"/>
    </source>
</evidence>
<dbReference type="CDD" id="cd06261">
    <property type="entry name" value="TM_PBP2"/>
    <property type="match status" value="1"/>
</dbReference>
<feature type="transmembrane region" description="Helical" evidence="9">
    <location>
        <begin position="205"/>
        <end position="225"/>
    </location>
</feature>
<comment type="subcellular location">
    <subcellularLocation>
        <location evidence="1">Cell membrane</location>
        <topology evidence="1">Multi-pass membrane protein</topology>
    </subcellularLocation>
</comment>
<dbReference type="InterPro" id="IPR051408">
    <property type="entry name" value="Phosphate_transprt_permease"/>
</dbReference>
<evidence type="ECO:0000313" key="11">
    <source>
        <dbReference type="EMBL" id="CAB4777711.1"/>
    </source>
</evidence>
<evidence type="ECO:0000256" key="2">
    <source>
        <dbReference type="ARBA" id="ARBA00007069"/>
    </source>
</evidence>
<dbReference type="PANTHER" id="PTHR42922:SF1">
    <property type="entry name" value="PHOSPHATE TRANSPORT SYSTEM PERMEASE PROTEIN PSTA"/>
    <property type="match status" value="1"/>
</dbReference>
<feature type="transmembrane region" description="Helical" evidence="9">
    <location>
        <begin position="145"/>
        <end position="164"/>
    </location>
</feature>
<dbReference type="NCBIfam" id="TIGR00974">
    <property type="entry name" value="3a0107s02c"/>
    <property type="match status" value="1"/>
</dbReference>
<keyword evidence="4" id="KW-1003">Cell membrane</keyword>
<feature type="transmembrane region" description="Helical" evidence="9">
    <location>
        <begin position="176"/>
        <end position="199"/>
    </location>
</feature>
<organism evidence="11">
    <name type="scientific">freshwater metagenome</name>
    <dbReference type="NCBI Taxonomy" id="449393"/>
    <lineage>
        <taxon>unclassified sequences</taxon>
        <taxon>metagenomes</taxon>
        <taxon>ecological metagenomes</taxon>
    </lineage>
</organism>